<evidence type="ECO:0000256" key="1">
    <source>
        <dbReference type="SAM" id="Phobius"/>
    </source>
</evidence>
<protein>
    <submittedName>
        <fullName evidence="3">Pimeloyl-ACP methyl ester carboxylesterase</fullName>
    </submittedName>
</protein>
<evidence type="ECO:0000259" key="2">
    <source>
        <dbReference type="Pfam" id="PF00561"/>
    </source>
</evidence>
<dbReference type="InterPro" id="IPR050266">
    <property type="entry name" value="AB_hydrolase_sf"/>
</dbReference>
<proteinExistence type="predicted"/>
<comment type="caution">
    <text evidence="3">The sequence shown here is derived from an EMBL/GenBank/DDBJ whole genome shotgun (WGS) entry which is preliminary data.</text>
</comment>
<sequence>MTGTLVLILTCMLGALALGLLMFSCWFTHRVERDVPNIGERLDLGDLRLNVLHIPAGPKADLPPIVFIHGASGNLRDQAGAFRTDLEGRAELLFIDRPGHGYSDRGGPENAYPDGQARCLARAMERLGMDRALIVGHSFGGAIAASFAVLFPEKTLGLLFLAPATHPWPGGVDWHYRLARRPFLGRLFAHLIVPLAGWLKLDAATKAVFAPDDRPADYVATTGPALVLRPKTFRWNAEDISSLHEYVTAFSPRYREIKIPTIILSGTQDPIVLAEIHARGLERDIEHAELIWLEGRGHKPDYIEGKRAIRALERLTLKSEKSK</sequence>
<organism evidence="3 4">
    <name type="scientific">Rhizobium paknamense</name>
    <dbReference type="NCBI Taxonomy" id="1206817"/>
    <lineage>
        <taxon>Bacteria</taxon>
        <taxon>Pseudomonadati</taxon>
        <taxon>Pseudomonadota</taxon>
        <taxon>Alphaproteobacteria</taxon>
        <taxon>Hyphomicrobiales</taxon>
        <taxon>Rhizobiaceae</taxon>
        <taxon>Rhizobium/Agrobacterium group</taxon>
        <taxon>Rhizobium</taxon>
    </lineage>
</organism>
<name>A0ABU0IIK6_9HYPH</name>
<keyword evidence="4" id="KW-1185">Reference proteome</keyword>
<dbReference type="InterPro" id="IPR000073">
    <property type="entry name" value="AB_hydrolase_1"/>
</dbReference>
<keyword evidence="1" id="KW-0472">Membrane</keyword>
<dbReference type="PRINTS" id="PR00111">
    <property type="entry name" value="ABHYDROLASE"/>
</dbReference>
<evidence type="ECO:0000313" key="3">
    <source>
        <dbReference type="EMBL" id="MDQ0458089.1"/>
    </source>
</evidence>
<feature type="transmembrane region" description="Helical" evidence="1">
    <location>
        <begin position="132"/>
        <end position="151"/>
    </location>
</feature>
<feature type="domain" description="AB hydrolase-1" evidence="2">
    <location>
        <begin position="63"/>
        <end position="298"/>
    </location>
</feature>
<dbReference type="PANTHER" id="PTHR43798:SF33">
    <property type="entry name" value="HYDROLASE, PUTATIVE (AFU_ORTHOLOGUE AFUA_2G14860)-RELATED"/>
    <property type="match status" value="1"/>
</dbReference>
<dbReference type="SUPFAM" id="SSF53474">
    <property type="entry name" value="alpha/beta-Hydrolases"/>
    <property type="match status" value="1"/>
</dbReference>
<reference evidence="3 4" key="1">
    <citation type="submission" date="2023-07" db="EMBL/GenBank/DDBJ databases">
        <title>Genomic Encyclopedia of Type Strains, Phase IV (KMG-IV): sequencing the most valuable type-strain genomes for metagenomic binning, comparative biology and taxonomic classification.</title>
        <authorList>
            <person name="Goeker M."/>
        </authorList>
    </citation>
    <scope>NUCLEOTIDE SEQUENCE [LARGE SCALE GENOMIC DNA]</scope>
    <source>
        <strain evidence="3 4">DSM 100301</strain>
    </source>
</reference>
<keyword evidence="1" id="KW-0812">Transmembrane</keyword>
<dbReference type="RefSeq" id="WP_307160192.1">
    <property type="nucleotide sequence ID" value="NZ_JAUSWH010000022.1"/>
</dbReference>
<dbReference type="Pfam" id="PF00561">
    <property type="entry name" value="Abhydrolase_1"/>
    <property type="match status" value="1"/>
</dbReference>
<dbReference type="EMBL" id="JAUSWH010000022">
    <property type="protein sequence ID" value="MDQ0458089.1"/>
    <property type="molecule type" value="Genomic_DNA"/>
</dbReference>
<evidence type="ECO:0000313" key="4">
    <source>
        <dbReference type="Proteomes" id="UP001235269"/>
    </source>
</evidence>
<keyword evidence="1" id="KW-1133">Transmembrane helix</keyword>
<dbReference type="InterPro" id="IPR029058">
    <property type="entry name" value="AB_hydrolase_fold"/>
</dbReference>
<feature type="transmembrane region" description="Helical" evidence="1">
    <location>
        <begin position="6"/>
        <end position="27"/>
    </location>
</feature>
<dbReference type="Proteomes" id="UP001235269">
    <property type="component" value="Unassembled WGS sequence"/>
</dbReference>
<dbReference type="PANTHER" id="PTHR43798">
    <property type="entry name" value="MONOACYLGLYCEROL LIPASE"/>
    <property type="match status" value="1"/>
</dbReference>
<gene>
    <name evidence="3" type="ORF">QO005_004447</name>
</gene>
<accession>A0ABU0IIK6</accession>
<dbReference type="Gene3D" id="3.40.50.1820">
    <property type="entry name" value="alpha/beta hydrolase"/>
    <property type="match status" value="1"/>
</dbReference>